<evidence type="ECO:0000256" key="4">
    <source>
        <dbReference type="SAM" id="MobiDB-lite"/>
    </source>
</evidence>
<feature type="compositionally biased region" description="Low complexity" evidence="4">
    <location>
        <begin position="193"/>
        <end position="209"/>
    </location>
</feature>
<feature type="region of interest" description="Disordered" evidence="4">
    <location>
        <begin position="173"/>
        <end position="210"/>
    </location>
</feature>
<feature type="transmembrane region" description="Helical" evidence="5">
    <location>
        <begin position="123"/>
        <end position="145"/>
    </location>
</feature>
<protein>
    <submittedName>
        <fullName evidence="7">Putative e3 ubiquitin-protein ligase march5</fullName>
    </submittedName>
</protein>
<reference evidence="7" key="1">
    <citation type="submission" date="2020-03" db="EMBL/GenBank/DDBJ databases">
        <title>Transcriptomic Profiling of the Digestive Tract of the Rat Flea, Xenopsylla cheopis, Following Blood Feeding and Infection with Yersinia pestis.</title>
        <authorList>
            <person name="Bland D.M."/>
            <person name="Martens C.A."/>
            <person name="Virtaneva K."/>
            <person name="Kanakabandi K."/>
            <person name="Long D."/>
            <person name="Rosenke R."/>
            <person name="Saturday G.A."/>
            <person name="Hoyt F.H."/>
            <person name="Bruno D.P."/>
            <person name="Ribeiro J.M.C."/>
            <person name="Hinnebusch J."/>
        </authorList>
    </citation>
    <scope>NUCLEOTIDE SEQUENCE</scope>
</reference>
<keyword evidence="5" id="KW-1133">Transmembrane helix</keyword>
<feature type="transmembrane region" description="Helical" evidence="5">
    <location>
        <begin position="444"/>
        <end position="465"/>
    </location>
</feature>
<feature type="transmembrane region" description="Helical" evidence="5">
    <location>
        <begin position="17"/>
        <end position="35"/>
    </location>
</feature>
<dbReference type="AlphaFoldDB" id="A0A6M2DXL0"/>
<sequence>MKAPSILRACKVTTQKLLYFVVFLASLIRGAYFTTPEESSPGWTKTLLSAFYPLLMSGSSLIVCFWAEIFHLRDIRWEKPQFLSKSFLGFLTFNLVSYSLLVAEVVTTQFAETSVEDRSFYTHVFNGCYAVLLFIVVVFFLIYGVEVYFKVRGGFIPESLGCINAPISSQQRHRSISEPGPSNEQLQPLQGTSSESGPSSRSSGPVAGPQHWQHTVNISQLNQSRLGLLSQAFMLIIIVGFLFSETVGDIWKKKVPVYSRNWHDIAFRLVEIGVALWFPCVLWNCMAPEQLWILNPRRLLSRQVDPAELTSNRGGSVAEKGEKTSNPDEDEAFLNGGGEDCWICYDRDRPDPLIRPCKCSGDVSSVHHDCLRRWLVEASSKSNSPAESLKCKVCGHPYEVEKSDRLDWERGFTPQHWAQTLSLVTLMCLAAAGAWVTVQLFEDPIVRVLSAGFALIIIYVCVRFLGLNTVSAYQRAKVSSLNIIASKDTSFASLDDTHKSLNIQSISETVAVDIPSGKLGMDQEMTQKICPNST</sequence>
<dbReference type="InterPro" id="IPR013083">
    <property type="entry name" value="Znf_RING/FYVE/PHD"/>
</dbReference>
<feature type="transmembrane region" description="Helical" evidence="5">
    <location>
        <begin position="420"/>
        <end position="438"/>
    </location>
</feature>
<proteinExistence type="predicted"/>
<organism evidence="7">
    <name type="scientific">Xenopsylla cheopis</name>
    <name type="common">Oriental rat flea</name>
    <name type="synonym">Pulex cheopis</name>
    <dbReference type="NCBI Taxonomy" id="163159"/>
    <lineage>
        <taxon>Eukaryota</taxon>
        <taxon>Metazoa</taxon>
        <taxon>Ecdysozoa</taxon>
        <taxon>Arthropoda</taxon>
        <taxon>Hexapoda</taxon>
        <taxon>Insecta</taxon>
        <taxon>Pterygota</taxon>
        <taxon>Neoptera</taxon>
        <taxon>Endopterygota</taxon>
        <taxon>Siphonaptera</taxon>
        <taxon>Pulicidae</taxon>
        <taxon>Xenopsyllinae</taxon>
        <taxon>Xenopsylla</taxon>
    </lineage>
</organism>
<keyword evidence="5" id="KW-0812">Transmembrane</keyword>
<dbReference type="EMBL" id="GIIL01007018">
    <property type="protein sequence ID" value="NOV50744.1"/>
    <property type="molecule type" value="Transcribed_RNA"/>
</dbReference>
<evidence type="ECO:0000256" key="2">
    <source>
        <dbReference type="ARBA" id="ARBA00022771"/>
    </source>
</evidence>
<keyword evidence="2" id="KW-0863">Zinc-finger</keyword>
<dbReference type="SMART" id="SM00744">
    <property type="entry name" value="RINGv"/>
    <property type="match status" value="1"/>
</dbReference>
<dbReference type="InterPro" id="IPR011016">
    <property type="entry name" value="Znf_RING-CH"/>
</dbReference>
<name>A0A6M2DXL0_XENCH</name>
<dbReference type="PANTHER" id="PTHR20893">
    <property type="entry name" value="LD08641P"/>
    <property type="match status" value="1"/>
</dbReference>
<dbReference type="PANTHER" id="PTHR20893:SF2">
    <property type="entry name" value="LD08641P"/>
    <property type="match status" value="1"/>
</dbReference>
<dbReference type="PROSITE" id="PS51292">
    <property type="entry name" value="ZF_RING_CH"/>
    <property type="match status" value="1"/>
</dbReference>
<evidence type="ECO:0000313" key="7">
    <source>
        <dbReference type="EMBL" id="NOV50744.1"/>
    </source>
</evidence>
<dbReference type="SUPFAM" id="SSF57850">
    <property type="entry name" value="RING/U-box"/>
    <property type="match status" value="1"/>
</dbReference>
<keyword evidence="3" id="KW-0862">Zinc</keyword>
<feature type="transmembrane region" description="Helical" evidence="5">
    <location>
        <begin position="47"/>
        <end position="70"/>
    </location>
</feature>
<evidence type="ECO:0000259" key="6">
    <source>
        <dbReference type="PROSITE" id="PS51292"/>
    </source>
</evidence>
<keyword evidence="5" id="KW-0472">Membrane</keyword>
<evidence type="ECO:0000256" key="1">
    <source>
        <dbReference type="ARBA" id="ARBA00022723"/>
    </source>
</evidence>
<keyword evidence="1" id="KW-0479">Metal-binding</keyword>
<dbReference type="GO" id="GO:0008270">
    <property type="term" value="F:zinc ion binding"/>
    <property type="evidence" value="ECO:0007669"/>
    <property type="project" value="UniProtKB-KW"/>
</dbReference>
<evidence type="ECO:0000256" key="3">
    <source>
        <dbReference type="ARBA" id="ARBA00022833"/>
    </source>
</evidence>
<dbReference type="Pfam" id="PF12906">
    <property type="entry name" value="RINGv"/>
    <property type="match status" value="1"/>
</dbReference>
<feature type="domain" description="RING-CH-type" evidence="6">
    <location>
        <begin position="333"/>
        <end position="401"/>
    </location>
</feature>
<feature type="compositionally biased region" description="Polar residues" evidence="4">
    <location>
        <begin position="180"/>
        <end position="192"/>
    </location>
</feature>
<accession>A0A6M2DXL0</accession>
<feature type="transmembrane region" description="Helical" evidence="5">
    <location>
        <begin position="226"/>
        <end position="245"/>
    </location>
</feature>
<evidence type="ECO:0000256" key="5">
    <source>
        <dbReference type="SAM" id="Phobius"/>
    </source>
</evidence>
<feature type="region of interest" description="Disordered" evidence="4">
    <location>
        <begin position="310"/>
        <end position="330"/>
    </location>
</feature>
<feature type="transmembrane region" description="Helical" evidence="5">
    <location>
        <begin position="82"/>
        <end position="103"/>
    </location>
</feature>
<feature type="transmembrane region" description="Helical" evidence="5">
    <location>
        <begin position="265"/>
        <end position="287"/>
    </location>
</feature>
<dbReference type="CDD" id="cd16495">
    <property type="entry name" value="RING_CH-C4HC3_MARCH"/>
    <property type="match status" value="1"/>
</dbReference>
<dbReference type="Gene3D" id="3.30.40.10">
    <property type="entry name" value="Zinc/RING finger domain, C3HC4 (zinc finger)"/>
    <property type="match status" value="1"/>
</dbReference>